<sequence length="63" mass="6829">MVSVNIYNTIGENSFAASGEEPKSENTSGHAPGITHSCSIPFEEPAKGYEHLSSLYEKNDLRS</sequence>
<proteinExistence type="predicted"/>
<reference evidence="2" key="1">
    <citation type="submission" date="2018-12" db="EMBL/GenBank/DDBJ databases">
        <title>Novel natural products biosynthetic potential of the class Ktedonobacteria.</title>
        <authorList>
            <person name="Zheng Y."/>
            <person name="Saitou A."/>
            <person name="Wang C.M."/>
            <person name="Toyoda A."/>
            <person name="Minakuchi Y."/>
            <person name="Sekiguchi Y."/>
            <person name="Ueda K."/>
            <person name="Takano H."/>
            <person name="Sakai Y."/>
            <person name="Yokota A."/>
            <person name="Yabe S."/>
        </authorList>
    </citation>
    <scope>NUCLEOTIDE SEQUENCE</scope>
    <source>
        <strain evidence="2">COM3</strain>
    </source>
</reference>
<gene>
    <name evidence="2" type="ORF">KTC_21610</name>
</gene>
<name>A0A455SIM3_9CHLR</name>
<dbReference type="AlphaFoldDB" id="A0A455SIM3"/>
<accession>A0A455SIM3</accession>
<dbReference type="EMBL" id="AP019376">
    <property type="protein sequence ID" value="BBH87410.1"/>
    <property type="molecule type" value="Genomic_DNA"/>
</dbReference>
<protein>
    <submittedName>
        <fullName evidence="2">Uncharacterized protein</fullName>
    </submittedName>
</protein>
<organism evidence="2">
    <name type="scientific">Thermosporothrix sp. COM3</name>
    <dbReference type="NCBI Taxonomy" id="2490863"/>
    <lineage>
        <taxon>Bacteria</taxon>
        <taxon>Bacillati</taxon>
        <taxon>Chloroflexota</taxon>
        <taxon>Ktedonobacteria</taxon>
        <taxon>Ktedonobacterales</taxon>
        <taxon>Thermosporotrichaceae</taxon>
        <taxon>Thermosporothrix</taxon>
    </lineage>
</organism>
<evidence type="ECO:0000256" key="1">
    <source>
        <dbReference type="SAM" id="MobiDB-lite"/>
    </source>
</evidence>
<evidence type="ECO:0000313" key="2">
    <source>
        <dbReference type="EMBL" id="BBH87410.1"/>
    </source>
</evidence>
<feature type="region of interest" description="Disordered" evidence="1">
    <location>
        <begin position="13"/>
        <end position="40"/>
    </location>
</feature>